<gene>
    <name evidence="2" type="primary">csaB</name>
    <name evidence="2" type="ORF">NE686_10585</name>
</gene>
<proteinExistence type="predicted"/>
<name>A0ABT1SB42_9FIRM</name>
<dbReference type="NCBIfam" id="TIGR03609">
    <property type="entry name" value="S_layer_CsaB"/>
    <property type="match status" value="1"/>
</dbReference>
<dbReference type="RefSeq" id="WP_256311491.1">
    <property type="nucleotide sequence ID" value="NZ_JANGAC010000007.1"/>
</dbReference>
<evidence type="ECO:0000259" key="1">
    <source>
        <dbReference type="Pfam" id="PF04230"/>
    </source>
</evidence>
<sequence>MRFKDSILISGYYGFDNSGDDAILKAIVKDIKEYNKEINITVLSKNPPKTENMYPVQAINRFKIKEVFGAMKDSSLFISGGGSLLQDVTSTRSLLYYLTLMKIAKLYKKPVMIYANGIGPIKKKLNRFLTRKILNRVDIITLRDEDSKEFISDLGVKNKNIVVTADPVFTLEPVSEDRVRGILECEKIPTNKKFIGVSVRQWKNAENLITIMADAIRHIIKEYNVNVLMIPMHYPEDLEISIEIDKLVNQEGCYVISQKYNVEEIMGIIKEMELIVAMRLHSLIYAATQQVPMVGLSYDPKVDGILRSIGMDYICNVEKLVYDDLIEKIDCVWNNRNDIKEDLKKQNEQLKNKALSNVTMALDLLKG</sequence>
<keyword evidence="2" id="KW-0808">Transferase</keyword>
<evidence type="ECO:0000313" key="2">
    <source>
        <dbReference type="EMBL" id="MCQ4923535.1"/>
    </source>
</evidence>
<reference evidence="2 3" key="1">
    <citation type="submission" date="2022-06" db="EMBL/GenBank/DDBJ databases">
        <title>Isolation of gut microbiota from human fecal samples.</title>
        <authorList>
            <person name="Pamer E.G."/>
            <person name="Barat B."/>
            <person name="Waligurski E."/>
            <person name="Medina S."/>
            <person name="Paddock L."/>
            <person name="Mostad J."/>
        </authorList>
    </citation>
    <scope>NUCLEOTIDE SEQUENCE [LARGE SCALE GENOMIC DNA]</scope>
    <source>
        <strain evidence="2 3">DFI.7.95</strain>
    </source>
</reference>
<dbReference type="GO" id="GO:0016740">
    <property type="term" value="F:transferase activity"/>
    <property type="evidence" value="ECO:0007669"/>
    <property type="project" value="UniProtKB-KW"/>
</dbReference>
<dbReference type="PANTHER" id="PTHR36836">
    <property type="entry name" value="COLANIC ACID BIOSYNTHESIS PROTEIN WCAK"/>
    <property type="match status" value="1"/>
</dbReference>
<comment type="caution">
    <text evidence="2">The sequence shown here is derived from an EMBL/GenBank/DDBJ whole genome shotgun (WGS) entry which is preliminary data.</text>
</comment>
<accession>A0ABT1SB42</accession>
<organism evidence="2 3">
    <name type="scientific">Tissierella carlieri</name>
    <dbReference type="NCBI Taxonomy" id="689904"/>
    <lineage>
        <taxon>Bacteria</taxon>
        <taxon>Bacillati</taxon>
        <taxon>Bacillota</taxon>
        <taxon>Tissierellia</taxon>
        <taxon>Tissierellales</taxon>
        <taxon>Tissierellaceae</taxon>
        <taxon>Tissierella</taxon>
    </lineage>
</organism>
<feature type="domain" description="Polysaccharide pyruvyl transferase" evidence="1">
    <location>
        <begin position="17"/>
        <end position="300"/>
    </location>
</feature>
<evidence type="ECO:0000313" key="3">
    <source>
        <dbReference type="Proteomes" id="UP001524478"/>
    </source>
</evidence>
<dbReference type="InterPro" id="IPR007345">
    <property type="entry name" value="Polysacch_pyruvyl_Trfase"/>
</dbReference>
<keyword evidence="3" id="KW-1185">Reference proteome</keyword>
<dbReference type="EMBL" id="JANGAC010000007">
    <property type="protein sequence ID" value="MCQ4923535.1"/>
    <property type="molecule type" value="Genomic_DNA"/>
</dbReference>
<dbReference type="Proteomes" id="UP001524478">
    <property type="component" value="Unassembled WGS sequence"/>
</dbReference>
<dbReference type="Pfam" id="PF04230">
    <property type="entry name" value="PS_pyruv_trans"/>
    <property type="match status" value="1"/>
</dbReference>
<protein>
    <submittedName>
        <fullName evidence="2">Polysaccharide pyruvyl transferase CsaB</fullName>
    </submittedName>
</protein>
<dbReference type="PANTHER" id="PTHR36836:SF1">
    <property type="entry name" value="COLANIC ACID BIOSYNTHESIS PROTEIN WCAK"/>
    <property type="match status" value="1"/>
</dbReference>
<dbReference type="SUPFAM" id="SSF53756">
    <property type="entry name" value="UDP-Glycosyltransferase/glycogen phosphorylase"/>
    <property type="match status" value="1"/>
</dbReference>
<dbReference type="InterPro" id="IPR019896">
    <property type="entry name" value="Polysacch_pyruvyl_Trfase_CsaB"/>
</dbReference>